<gene>
    <name evidence="8" type="ordered locus">Despr_2208</name>
</gene>
<feature type="transmembrane region" description="Helical" evidence="7">
    <location>
        <begin position="292"/>
        <end position="311"/>
    </location>
</feature>
<evidence type="ECO:0000256" key="1">
    <source>
        <dbReference type="ARBA" id="ARBA00004651"/>
    </source>
</evidence>
<dbReference type="Proteomes" id="UP000006365">
    <property type="component" value="Chromosome"/>
</dbReference>
<feature type="transmembrane region" description="Helical" evidence="7">
    <location>
        <begin position="167"/>
        <end position="186"/>
    </location>
</feature>
<proteinExistence type="inferred from homology"/>
<feature type="transmembrane region" description="Helical" evidence="7">
    <location>
        <begin position="101"/>
        <end position="119"/>
    </location>
</feature>
<dbReference type="InterPro" id="IPR052049">
    <property type="entry name" value="Electron_transfer_protein"/>
</dbReference>
<evidence type="ECO:0000256" key="2">
    <source>
        <dbReference type="ARBA" id="ARBA00008929"/>
    </source>
</evidence>
<keyword evidence="3" id="KW-1003">Cell membrane</keyword>
<dbReference type="RefSeq" id="WP_015724890.1">
    <property type="nucleotide sequence ID" value="NC_014972.1"/>
</dbReference>
<dbReference type="AlphaFoldDB" id="A0A7U4DPS4"/>
<feature type="transmembrane region" description="Helical" evidence="7">
    <location>
        <begin position="206"/>
        <end position="228"/>
    </location>
</feature>
<accession>A0A7U4DPS4</accession>
<keyword evidence="9" id="KW-1185">Reference proteome</keyword>
<dbReference type="EMBL" id="CP002364">
    <property type="protein sequence ID" value="ADW18352.1"/>
    <property type="molecule type" value="Genomic_DNA"/>
</dbReference>
<evidence type="ECO:0000256" key="6">
    <source>
        <dbReference type="ARBA" id="ARBA00023136"/>
    </source>
</evidence>
<feature type="transmembrane region" description="Helical" evidence="7">
    <location>
        <begin position="249"/>
        <end position="272"/>
    </location>
</feature>
<dbReference type="Gene3D" id="1.20.1630.10">
    <property type="entry name" value="Formate dehydrogenase/DMSO reductase domain"/>
    <property type="match status" value="1"/>
</dbReference>
<organism evidence="8 9">
    <name type="scientific">Desulfobulbus propionicus (strain ATCC 33891 / DSM 2032 / VKM B-1956 / 1pr3)</name>
    <dbReference type="NCBI Taxonomy" id="577650"/>
    <lineage>
        <taxon>Bacteria</taxon>
        <taxon>Pseudomonadati</taxon>
        <taxon>Thermodesulfobacteriota</taxon>
        <taxon>Desulfobulbia</taxon>
        <taxon>Desulfobulbales</taxon>
        <taxon>Desulfobulbaceae</taxon>
        <taxon>Desulfobulbus</taxon>
    </lineage>
</organism>
<evidence type="ECO:0000313" key="8">
    <source>
        <dbReference type="EMBL" id="ADW18352.1"/>
    </source>
</evidence>
<keyword evidence="4 7" id="KW-0812">Transmembrane</keyword>
<dbReference type="PANTHER" id="PTHR34856:SF2">
    <property type="entry name" value="PROTEIN NRFD"/>
    <property type="match status" value="1"/>
</dbReference>
<dbReference type="GO" id="GO:0005886">
    <property type="term" value="C:plasma membrane"/>
    <property type="evidence" value="ECO:0007669"/>
    <property type="project" value="UniProtKB-SubCell"/>
</dbReference>
<feature type="transmembrane region" description="Helical" evidence="7">
    <location>
        <begin position="323"/>
        <end position="345"/>
    </location>
</feature>
<keyword evidence="5 7" id="KW-1133">Transmembrane helix</keyword>
<name>A0A7U4DPS4_DESPD</name>
<comment type="subcellular location">
    <subcellularLocation>
        <location evidence="1">Cell membrane</location>
        <topology evidence="1">Multi-pass membrane protein</topology>
    </subcellularLocation>
</comment>
<sequence length="397" mass="43796">MENILTKVLPQEGGLEGSRSSVYNGVIGLLGLFTLVGIAFGVHAMFAGHEHVYGVTREVPWGLMLGAYVFFVVTSTGLCLVSSIGHVFGFEAFKPIAKRSVYLAIATIVAGFLVIAFEIENPWRMAIYNIISPNLSSNIWWMGTLYGAYLFFMLIEFALLQAGRHKIAGMCGLLGVISGVAAHSNLGAVFGLLNGREFWHGPYMPIYFITSAMMSGCATVIFFHWLGYKINGWKMSEQLQESLRSVAKLGALLYLIIMFFTTWKLISGISGHPPGKYEAIMALINGPFAKNFWYGEVALGLVIPFLIILAVRAKNLTAMALGSLASIIGIFVMRYDLVIVGQIIPGFHQFNIVDLPHILPYAPTLHEWMVTLSGFTFCGILFMMGERLFRGHLSEEH</sequence>
<dbReference type="Pfam" id="PF03916">
    <property type="entry name" value="NrfD"/>
    <property type="match status" value="1"/>
</dbReference>
<feature type="transmembrane region" description="Helical" evidence="7">
    <location>
        <begin position="139"/>
        <end position="160"/>
    </location>
</feature>
<reference evidence="8 9" key="1">
    <citation type="journal article" date="2011" name="Stand. Genomic Sci.">
        <title>Complete genome sequence of Desulfobulbus propionicus type strain (1pr3).</title>
        <authorList>
            <person name="Pagani I."/>
            <person name="Lapidus A."/>
            <person name="Nolan M."/>
            <person name="Lucas S."/>
            <person name="Hammon N."/>
            <person name="Deshpande S."/>
            <person name="Cheng J.F."/>
            <person name="Chertkov O."/>
            <person name="Davenport K."/>
            <person name="Tapia R."/>
            <person name="Han C."/>
            <person name="Goodwin L."/>
            <person name="Pitluck S."/>
            <person name="Liolios K."/>
            <person name="Mavromatis K."/>
            <person name="Ivanova N."/>
            <person name="Mikhailova N."/>
            <person name="Pati A."/>
            <person name="Chen A."/>
            <person name="Palaniappan K."/>
            <person name="Land M."/>
            <person name="Hauser L."/>
            <person name="Chang Y.J."/>
            <person name="Jeffries C.D."/>
            <person name="Detter J.C."/>
            <person name="Brambilla E."/>
            <person name="Kannan K.P."/>
            <person name="Djao O.D."/>
            <person name="Rohde M."/>
            <person name="Pukall R."/>
            <person name="Spring S."/>
            <person name="Goker M."/>
            <person name="Sikorski J."/>
            <person name="Woyke T."/>
            <person name="Bristow J."/>
            <person name="Eisen J.A."/>
            <person name="Markowitz V."/>
            <person name="Hugenholtz P."/>
            <person name="Kyrpides N.C."/>
            <person name="Klenk H.P."/>
        </authorList>
    </citation>
    <scope>NUCLEOTIDE SEQUENCE [LARGE SCALE GENOMIC DNA]</scope>
    <source>
        <strain evidence="9">ATCC 33891 / DSM 2032 / 1pr3</strain>
    </source>
</reference>
<evidence type="ECO:0000256" key="5">
    <source>
        <dbReference type="ARBA" id="ARBA00022989"/>
    </source>
</evidence>
<feature type="transmembrane region" description="Helical" evidence="7">
    <location>
        <begin position="66"/>
        <end position="89"/>
    </location>
</feature>
<comment type="similarity">
    <text evidence="2">Belongs to the NrfD family.</text>
</comment>
<evidence type="ECO:0000256" key="7">
    <source>
        <dbReference type="SAM" id="Phobius"/>
    </source>
</evidence>
<protein>
    <submittedName>
        <fullName evidence="8">Polysulphide reductase NrfD</fullName>
    </submittedName>
</protein>
<evidence type="ECO:0000256" key="3">
    <source>
        <dbReference type="ARBA" id="ARBA00022475"/>
    </source>
</evidence>
<feature type="transmembrane region" description="Helical" evidence="7">
    <location>
        <begin position="21"/>
        <end position="46"/>
    </location>
</feature>
<evidence type="ECO:0000313" key="9">
    <source>
        <dbReference type="Proteomes" id="UP000006365"/>
    </source>
</evidence>
<keyword evidence="6 7" id="KW-0472">Membrane</keyword>
<dbReference type="PANTHER" id="PTHR34856">
    <property type="entry name" value="PROTEIN NRFD"/>
    <property type="match status" value="1"/>
</dbReference>
<evidence type="ECO:0000256" key="4">
    <source>
        <dbReference type="ARBA" id="ARBA00022692"/>
    </source>
</evidence>
<feature type="transmembrane region" description="Helical" evidence="7">
    <location>
        <begin position="365"/>
        <end position="384"/>
    </location>
</feature>
<dbReference type="KEGG" id="dpr:Despr_2208"/>
<dbReference type="InterPro" id="IPR005614">
    <property type="entry name" value="NrfD-like"/>
</dbReference>